<dbReference type="RefSeq" id="WP_189361180.1">
    <property type="nucleotide sequence ID" value="NZ_MCIF01000002.1"/>
</dbReference>
<protein>
    <recommendedName>
        <fullName evidence="2">CAAX prenyl protease 2/Lysostaphin resistance protein A-like domain-containing protein</fullName>
    </recommendedName>
</protein>
<comment type="caution">
    <text evidence="3">The sequence shown here is derived from an EMBL/GenBank/DDBJ whole genome shotgun (WGS) entry which is preliminary data.</text>
</comment>
<evidence type="ECO:0000259" key="2">
    <source>
        <dbReference type="Pfam" id="PF02517"/>
    </source>
</evidence>
<reference evidence="3 4" key="1">
    <citation type="submission" date="2016-08" db="EMBL/GenBank/DDBJ databases">
        <title>Analysis of Carbohydrate Active Enzymes in Thermogemmatispora T81 Reveals Carbohydrate Degradation Ability.</title>
        <authorList>
            <person name="Tomazini A."/>
            <person name="Lal S."/>
            <person name="Stott M."/>
            <person name="Henrissat B."/>
            <person name="Polikarpov I."/>
            <person name="Sparling R."/>
            <person name="Levin D.B."/>
        </authorList>
    </citation>
    <scope>NUCLEOTIDE SEQUENCE [LARGE SCALE GENOMIC DNA]</scope>
    <source>
        <strain evidence="3 4">T81</strain>
    </source>
</reference>
<keyword evidence="1" id="KW-1133">Transmembrane helix</keyword>
<dbReference type="Proteomes" id="UP000248706">
    <property type="component" value="Unassembled WGS sequence"/>
</dbReference>
<feature type="transmembrane region" description="Helical" evidence="1">
    <location>
        <begin position="156"/>
        <end position="174"/>
    </location>
</feature>
<evidence type="ECO:0000313" key="3">
    <source>
        <dbReference type="EMBL" id="RAQ94044.1"/>
    </source>
</evidence>
<evidence type="ECO:0000256" key="1">
    <source>
        <dbReference type="SAM" id="Phobius"/>
    </source>
</evidence>
<keyword evidence="1" id="KW-0812">Transmembrane</keyword>
<accession>A0A328VFF1</accession>
<dbReference type="GO" id="GO:0080120">
    <property type="term" value="P:CAAX-box protein maturation"/>
    <property type="evidence" value="ECO:0007669"/>
    <property type="project" value="UniProtKB-ARBA"/>
</dbReference>
<feature type="domain" description="CAAX prenyl protease 2/Lysostaphin resistance protein A-like" evidence="2">
    <location>
        <begin position="165"/>
        <end position="258"/>
    </location>
</feature>
<sequence>MSFINKSSLQGILLNPDNRIFALARRARWLPPWYLAIVVATIITLGSGFTLQFLFAMPPLVNWVPISALTKSADPRLSAQGQLLALVITYATRILLLFAWIKLLEKRPFWTVGLERKGALIKYLRGFVLGMAMYELAAGILALTGSVSITPGLPQQAGVGALLGIVIVLPGWLVQGASEELVTRGWLLPAMGARYRPWIGVLIATLMFAFFHAPVLLAGGLNVLPLISLVAVCLFLAAYVLYEKSLWGVLGWHAAWNWTEGHVLASFVSGHSIAGGTLFKLVSVGPVWMTGGIIGPEAGIPVIVVVAVGLLAIILLALRRSRKTVDVEQEGLLASG</sequence>
<feature type="transmembrane region" description="Helical" evidence="1">
    <location>
        <begin position="300"/>
        <end position="318"/>
    </location>
</feature>
<gene>
    <name evidence="3" type="ORF">A4R35_00770</name>
</gene>
<dbReference type="InterPro" id="IPR003675">
    <property type="entry name" value="Rce1/LyrA-like_dom"/>
</dbReference>
<dbReference type="PANTHER" id="PTHR39430">
    <property type="entry name" value="MEMBRANE-ASSOCIATED PROTEASE-RELATED"/>
    <property type="match status" value="1"/>
</dbReference>
<feature type="transmembrane region" description="Helical" evidence="1">
    <location>
        <begin position="123"/>
        <end position="144"/>
    </location>
</feature>
<dbReference type="EMBL" id="MCIF01000002">
    <property type="protein sequence ID" value="RAQ94044.1"/>
    <property type="molecule type" value="Genomic_DNA"/>
</dbReference>
<feature type="transmembrane region" description="Helical" evidence="1">
    <location>
        <begin position="195"/>
        <end position="217"/>
    </location>
</feature>
<evidence type="ECO:0000313" key="4">
    <source>
        <dbReference type="Proteomes" id="UP000248706"/>
    </source>
</evidence>
<dbReference type="Pfam" id="PF02517">
    <property type="entry name" value="Rce1-like"/>
    <property type="match status" value="1"/>
</dbReference>
<dbReference type="PANTHER" id="PTHR39430:SF1">
    <property type="entry name" value="PROTEASE"/>
    <property type="match status" value="1"/>
</dbReference>
<dbReference type="GO" id="GO:0004175">
    <property type="term" value="F:endopeptidase activity"/>
    <property type="evidence" value="ECO:0007669"/>
    <property type="project" value="UniProtKB-ARBA"/>
</dbReference>
<keyword evidence="1" id="KW-0472">Membrane</keyword>
<name>A0A328VFF1_9CHLR</name>
<feature type="transmembrane region" description="Helical" evidence="1">
    <location>
        <begin position="33"/>
        <end position="55"/>
    </location>
</feature>
<dbReference type="AlphaFoldDB" id="A0A328VFF1"/>
<feature type="transmembrane region" description="Helical" evidence="1">
    <location>
        <begin position="223"/>
        <end position="242"/>
    </location>
</feature>
<feature type="transmembrane region" description="Helical" evidence="1">
    <location>
        <begin position="263"/>
        <end position="288"/>
    </location>
</feature>
<feature type="transmembrane region" description="Helical" evidence="1">
    <location>
        <begin position="83"/>
        <end position="103"/>
    </location>
</feature>
<organism evidence="3 4">
    <name type="scientific">Thermogemmatispora tikiterensis</name>
    <dbReference type="NCBI Taxonomy" id="1825093"/>
    <lineage>
        <taxon>Bacteria</taxon>
        <taxon>Bacillati</taxon>
        <taxon>Chloroflexota</taxon>
        <taxon>Ktedonobacteria</taxon>
        <taxon>Thermogemmatisporales</taxon>
        <taxon>Thermogemmatisporaceae</taxon>
        <taxon>Thermogemmatispora</taxon>
    </lineage>
</organism>
<keyword evidence="4" id="KW-1185">Reference proteome</keyword>
<proteinExistence type="predicted"/>